<dbReference type="SMART" id="SM00918">
    <property type="entry name" value="Lig_chan-Glu_bd"/>
    <property type="match status" value="1"/>
</dbReference>
<protein>
    <recommendedName>
        <fullName evidence="26">Glutamate receptor</fullName>
    </recommendedName>
</protein>
<reference evidence="31" key="1">
    <citation type="submission" date="2021-04" db="EMBL/GenBank/DDBJ databases">
        <authorList>
            <consortium name="Wellcome Sanger Institute Data Sharing"/>
        </authorList>
    </citation>
    <scope>NUCLEOTIDE SEQUENCE [LARGE SCALE GENOMIC DNA]</scope>
</reference>
<keyword evidence="3 26" id="KW-0812">Transmembrane</keyword>
<dbReference type="Ensembl" id="ENSSTUT00000035493.1">
    <property type="protein sequence ID" value="ENSSTUP00000033972.1"/>
    <property type="gene ID" value="ENSSTUG00000014450.1"/>
</dbReference>
<feature type="domain" description="Ionotropic glutamate receptor L-glutamate and glycine-binding" evidence="30">
    <location>
        <begin position="511"/>
        <end position="572"/>
    </location>
</feature>
<evidence type="ECO:0000256" key="13">
    <source>
        <dbReference type="ARBA" id="ARBA00023157"/>
    </source>
</evidence>
<comment type="function">
    <text evidence="26">Receptor for glutamate that functions as a ligand-gated ion channel in the central nervous system and plays an important role in excitatory synaptic transmission. L-glutamate acts as an excitatory neurotransmitter at many synapses in the central nervous system.</text>
</comment>
<keyword evidence="14 26" id="KW-0675">Receptor</keyword>
<dbReference type="GO" id="GO:0046872">
    <property type="term" value="F:metal ion binding"/>
    <property type="evidence" value="ECO:0007669"/>
    <property type="project" value="UniProtKB-KW"/>
</dbReference>
<name>A0A673YHK2_SALTR</name>
<dbReference type="Pfam" id="PF10565">
    <property type="entry name" value="NMDAR2_C"/>
    <property type="match status" value="1"/>
</dbReference>
<dbReference type="Pfam" id="PF10613">
    <property type="entry name" value="Lig_chan-Glu_bd"/>
    <property type="match status" value="1"/>
</dbReference>
<evidence type="ECO:0000256" key="26">
    <source>
        <dbReference type="RuleBase" id="RU367118"/>
    </source>
</evidence>
<evidence type="ECO:0000256" key="24">
    <source>
        <dbReference type="PIRSR" id="PIRSR601508-2"/>
    </source>
</evidence>
<feature type="binding site" evidence="23">
    <location>
        <position position="759"/>
    </location>
    <ligand>
        <name>L-glutamate</name>
        <dbReference type="ChEBI" id="CHEBI:29985"/>
    </ligand>
</feature>
<comment type="catalytic activity">
    <reaction evidence="20">
        <text>K(+)(in) = K(+)(out)</text>
        <dbReference type="Rhea" id="RHEA:29463"/>
        <dbReference type="ChEBI" id="CHEBI:29103"/>
    </reaction>
</comment>
<dbReference type="InterPro" id="IPR001638">
    <property type="entry name" value="Solute-binding_3/MltF_N"/>
</dbReference>
<dbReference type="InterPro" id="IPR028082">
    <property type="entry name" value="Peripla_BP_I"/>
</dbReference>
<comment type="similarity">
    <text evidence="26">Belongs to the glutamate-gated ion channel (TC 1.A.10.1) family.</text>
</comment>
<evidence type="ECO:0000256" key="27">
    <source>
        <dbReference type="SAM" id="MobiDB-lite"/>
    </source>
</evidence>
<evidence type="ECO:0000256" key="20">
    <source>
        <dbReference type="ARBA" id="ARBA00034430"/>
    </source>
</evidence>
<dbReference type="InterPro" id="IPR001828">
    <property type="entry name" value="ANF_lig-bd_rcpt"/>
</dbReference>
<evidence type="ECO:0000256" key="8">
    <source>
        <dbReference type="ARBA" id="ARBA00022842"/>
    </source>
</evidence>
<keyword evidence="4" id="KW-0479">Metal-binding</keyword>
<dbReference type="InterPro" id="IPR001508">
    <property type="entry name" value="Iono_Glu_rcpt_met"/>
</dbReference>
<sequence>MGVRLGRLSDSPWWWPLLLLLLCTAPWCQGRPFATPLPAVNVAVVFSGSAYQQEIKGRLSRENFMDLPLEVNPITVLVNNTNPRALLTRICDTLAANRVHGVVFEDNIGSEAVAQILDFIALQTAVPIVGISGGSAMVLPHKGDGSTFLQLGSSIEQQINGMFKVMEEYNWDSFVVITSLYPGYEVYVDYVKTFTDTSYFMWELQDVLTFDMSADGMNDIRARRLLQQIDAQVLLVYCSHEEAQYLFSMAGEAGLLGPGYIWILPSLAVGNPDMPPPNSFPVGLISIITDRWRMSLRKRVRDGVAIVVKGVQSFRKQRGFIPEGHNDCHSPVRASSNDTLFRHMLNVTWEHNDFSFNPEGYLINPAMVIITLDRERQWDKVGNYEMGILQMRYPVWPRYGTYLEPVSDNRHLTVATLEERPFVIVEAVDPMTGTCVSNTVPCRRQSNKTETPSCPSICRSHDIMCRPVEPPSPSPSSSPRNPTPDISSWAHIKEAFLYHSVSLCHSPSSTFFCIVGHTEPYTKLCCKGFCIDILKKLSRTTKFSYDLYLVTNGKHGKLVRGSWNGMIGEVVYKRADMAIGSLTINEERSEIIDFSVPFVETGISVMVARSNGTVSPSAFLEPYSPAVWVMMFVMCLTVVAVTVFIFEYCSPVGYNRSLVSAKDPGGPTFTIGKSVWLLWGIVFNNSVPIENPKGTTSKVMVLVWAFFAVIFLASYTANLAAFMIQEQYTDTVSGLSDKKFQKPQEQYPPFRFGTVPNGSTERNIRSNYPEMHAHMVKYNQKGVEDALNSLKSGKLDAFIYDAAVLNYMAGKDEGCKLVTIGSGKVFATTGYGIALQKESRWKRPIDLALLQFLADGDTQKLQTVWLTGICRNEKKEVMSSKLDIDNMAGVFYMLLVAMGLSLLVFSWEHLLYWKLRHSVRKSERLDFLLAISRGIYSCFNGVEDSDRNGNLQNPDVTTNYTQANMLKMLQTAKDIVTSTRVENSLDNATKTIENWSRRGADNVRVGLPPRVATTIDMGHSRLPYISSITDNHSPYPQRALASTFPIHYSDSATQPLLDKSRVVTRPTPLRYTLPARGSHHFYERTLPISSLSSPHIAMRDPAPPSTSSHNPHPHHSSRLYVESQPRHPTSPFVPYREFQVPDIYVEHHKRPLGRKFSYPPDHMGRKKKSHSYVFSEAQDTRGRNDYDEPTSCLAELRANHLLNNHAPSASTLACMGGHYPSGSGSCNSCMKPYLEPEMEDVPLLGKDKVNRQASFLKATWSSDRIRQLGEKPSTSTMPDLFPRVVVANPKPHKLYGSQGNNLCYPLAAEPAYLDPAHMRSYPYKQQKLKCSQSTRLPSYREAILQNAAALRRSSSTVVHRHYSTYLNSYTDLPVYLGPLPQGPGPFYDKDMCHLFPCASHCPNNNALVPRMGDRQVVYQNNMFGGYEGAVGRSREEPPLPGSGSRERREVLVARRVNSPYVPKTWGRVSSLESEV</sequence>
<dbReference type="Proteomes" id="UP000472277">
    <property type="component" value="Chromosome 1"/>
</dbReference>
<feature type="transmembrane region" description="Helical" evidence="26">
    <location>
        <begin position="890"/>
        <end position="912"/>
    </location>
</feature>
<evidence type="ECO:0000256" key="9">
    <source>
        <dbReference type="ARBA" id="ARBA00022989"/>
    </source>
</evidence>
<feature type="signal peptide" evidence="26">
    <location>
        <begin position="1"/>
        <end position="30"/>
    </location>
</feature>
<evidence type="ECO:0000313" key="31">
    <source>
        <dbReference type="Ensembl" id="ENSSTUP00000033972.1"/>
    </source>
</evidence>
<keyword evidence="6" id="KW-0862">Zinc</keyword>
<feature type="region of interest" description="Disordered" evidence="27">
    <location>
        <begin position="1092"/>
        <end position="1130"/>
    </location>
</feature>
<evidence type="ECO:0000256" key="2">
    <source>
        <dbReference type="ARBA" id="ARBA00022475"/>
    </source>
</evidence>
<feature type="binding site" evidence="23">
    <location>
        <position position="760"/>
    </location>
    <ligand>
        <name>L-glutamate</name>
        <dbReference type="ChEBI" id="CHEBI:29985"/>
    </ligand>
</feature>
<keyword evidence="16 26" id="KW-0628">Postsynaptic cell membrane</keyword>
<evidence type="ECO:0000256" key="14">
    <source>
        <dbReference type="ARBA" id="ARBA00023170"/>
    </source>
</evidence>
<dbReference type="PRINTS" id="PR00177">
    <property type="entry name" value="NMDARECEPTOR"/>
</dbReference>
<evidence type="ECO:0000259" key="30">
    <source>
        <dbReference type="SMART" id="SM00918"/>
    </source>
</evidence>
<proteinExistence type="inferred from homology"/>
<evidence type="ECO:0000256" key="18">
    <source>
        <dbReference type="ARBA" id="ARBA00023303"/>
    </source>
</evidence>
<organism evidence="31 32">
    <name type="scientific">Salmo trutta</name>
    <name type="common">Brown trout</name>
    <dbReference type="NCBI Taxonomy" id="8032"/>
    <lineage>
        <taxon>Eukaryota</taxon>
        <taxon>Metazoa</taxon>
        <taxon>Chordata</taxon>
        <taxon>Craniata</taxon>
        <taxon>Vertebrata</taxon>
        <taxon>Euteleostomi</taxon>
        <taxon>Actinopterygii</taxon>
        <taxon>Neopterygii</taxon>
        <taxon>Teleostei</taxon>
        <taxon>Protacanthopterygii</taxon>
        <taxon>Salmoniformes</taxon>
        <taxon>Salmonidae</taxon>
        <taxon>Salmoninae</taxon>
        <taxon>Salmo</taxon>
    </lineage>
</organism>
<feature type="disulfide bond" evidence="25">
    <location>
        <begin position="815"/>
        <end position="870"/>
    </location>
</feature>
<dbReference type="Pfam" id="PF00060">
    <property type="entry name" value="Lig_chan"/>
    <property type="match status" value="1"/>
</dbReference>
<feature type="transmembrane region" description="Helical" evidence="26">
    <location>
        <begin position="701"/>
        <end position="724"/>
    </location>
</feature>
<keyword evidence="11 26" id="KW-0406">Ion transport</keyword>
<comment type="catalytic activity">
    <reaction evidence="21">
        <text>Na(+)(in) = Na(+)(out)</text>
        <dbReference type="Rhea" id="RHEA:34963"/>
        <dbReference type="ChEBI" id="CHEBI:29101"/>
    </reaction>
</comment>
<evidence type="ECO:0000256" key="23">
    <source>
        <dbReference type="PIRSR" id="PIRSR601508-1"/>
    </source>
</evidence>
<reference evidence="31" key="2">
    <citation type="submission" date="2025-08" db="UniProtKB">
        <authorList>
            <consortium name="Ensembl"/>
        </authorList>
    </citation>
    <scope>IDENTIFICATION</scope>
</reference>
<dbReference type="Pfam" id="PF01094">
    <property type="entry name" value="ANF_receptor"/>
    <property type="match status" value="1"/>
</dbReference>
<evidence type="ECO:0000256" key="1">
    <source>
        <dbReference type="ARBA" id="ARBA00022448"/>
    </source>
</evidence>
<dbReference type="SMART" id="SM00079">
    <property type="entry name" value="PBPe"/>
    <property type="match status" value="1"/>
</dbReference>
<evidence type="ECO:0000256" key="15">
    <source>
        <dbReference type="ARBA" id="ARBA00023180"/>
    </source>
</evidence>
<feature type="binding site" evidence="23">
    <location>
        <position position="583"/>
    </location>
    <ligand>
        <name>L-glutamate</name>
        <dbReference type="ChEBI" id="CHEBI:29985"/>
    </ligand>
</feature>
<keyword evidence="1 26" id="KW-0813">Transport</keyword>
<dbReference type="FunCoup" id="A0A673YHK2">
    <property type="interactions" value="1214"/>
</dbReference>
<evidence type="ECO:0000256" key="3">
    <source>
        <dbReference type="ARBA" id="ARBA00022692"/>
    </source>
</evidence>
<keyword evidence="13 25" id="KW-1015">Disulfide bond</keyword>
<comment type="catalytic activity">
    <reaction evidence="22">
        <text>Ca(2+)(in) = Ca(2+)(out)</text>
        <dbReference type="Rhea" id="RHEA:29671"/>
        <dbReference type="ChEBI" id="CHEBI:29108"/>
    </reaction>
</comment>
<dbReference type="FunFam" id="3.40.190.10:FF:000009">
    <property type="entry name" value="Putative glutamate receptor ionotropic NMDA 2B"/>
    <property type="match status" value="1"/>
</dbReference>
<evidence type="ECO:0000256" key="4">
    <source>
        <dbReference type="ARBA" id="ARBA00022723"/>
    </source>
</evidence>
<feature type="site" description="Interaction with the cone snail toxin Con-ikot-ikot" evidence="24">
    <location>
        <position position="765"/>
    </location>
</feature>
<feature type="domain" description="Solute-binding protein family 3/N-terminal" evidence="28">
    <location>
        <begin position="510"/>
        <end position="869"/>
    </location>
</feature>
<feature type="site" description="Crucial to convey clamshell closure to channel opening" evidence="24">
    <location>
        <position position="732"/>
    </location>
</feature>
<keyword evidence="5 26" id="KW-0732">Signal</keyword>
<evidence type="ECO:0000256" key="10">
    <source>
        <dbReference type="ARBA" id="ARBA00023018"/>
    </source>
</evidence>
<dbReference type="InParanoid" id="A0A673YHK2"/>
<keyword evidence="7" id="KW-0106">Calcium</keyword>
<evidence type="ECO:0000256" key="16">
    <source>
        <dbReference type="ARBA" id="ARBA00023257"/>
    </source>
</evidence>
<dbReference type="Gene3D" id="3.40.190.10">
    <property type="entry name" value="Periplasmic binding protein-like II"/>
    <property type="match status" value="3"/>
</dbReference>
<dbReference type="PANTHER" id="PTHR18966">
    <property type="entry name" value="IONOTROPIC GLUTAMATE RECEPTOR"/>
    <property type="match status" value="1"/>
</dbReference>
<accession>A0A673YHK2</accession>
<dbReference type="GO" id="GO:0017146">
    <property type="term" value="C:NMDA selective glutamate receptor complex"/>
    <property type="evidence" value="ECO:0007669"/>
    <property type="project" value="UniProtKB-ARBA"/>
</dbReference>
<evidence type="ECO:0000256" key="17">
    <source>
        <dbReference type="ARBA" id="ARBA00023286"/>
    </source>
</evidence>
<evidence type="ECO:0000256" key="11">
    <source>
        <dbReference type="ARBA" id="ARBA00023065"/>
    </source>
</evidence>
<dbReference type="SUPFAM" id="SSF53822">
    <property type="entry name" value="Periplasmic binding protein-like I"/>
    <property type="match status" value="1"/>
</dbReference>
<dbReference type="InterPro" id="IPR018884">
    <property type="entry name" value="NMDAR2_C"/>
</dbReference>
<keyword evidence="15" id="KW-0325">Glycoprotein</keyword>
<feature type="transmembrane region" description="Helical" evidence="26">
    <location>
        <begin position="626"/>
        <end position="646"/>
    </location>
</feature>
<evidence type="ECO:0000256" key="7">
    <source>
        <dbReference type="ARBA" id="ARBA00022837"/>
    </source>
</evidence>
<dbReference type="GO" id="GO:0004972">
    <property type="term" value="F:NMDA glutamate receptor activity"/>
    <property type="evidence" value="ECO:0007669"/>
    <property type="project" value="UniProtKB-ARBA"/>
</dbReference>
<dbReference type="FunFam" id="3.40.190.10:FF:000007">
    <property type="entry name" value="Putative glutamate receptor ionotropic NMDA 2B"/>
    <property type="match status" value="1"/>
</dbReference>
<keyword evidence="2 26" id="KW-1003">Cell membrane</keyword>
<keyword evidence="9 26" id="KW-1133">Transmembrane helix</keyword>
<dbReference type="InterPro" id="IPR015683">
    <property type="entry name" value="Ionotropic_Glu_rcpt"/>
</dbReference>
<dbReference type="GeneTree" id="ENSGT00940000156964"/>
<dbReference type="OMA" id="WAHIKEA"/>
<comment type="subcellular location">
    <subcellularLocation>
        <location evidence="19 26">Postsynaptic cell membrane</location>
        <topology evidence="19 26">Multi-pass membrane protein</topology>
    </subcellularLocation>
</comment>
<feature type="region of interest" description="Disordered" evidence="27">
    <location>
        <begin position="1427"/>
        <end position="1447"/>
    </location>
</feature>
<dbReference type="GO" id="GO:0045211">
    <property type="term" value="C:postsynaptic membrane"/>
    <property type="evidence" value="ECO:0007669"/>
    <property type="project" value="UniProtKB-SubCell"/>
</dbReference>
<feature type="binding site" evidence="23">
    <location>
        <position position="801"/>
    </location>
    <ligand>
        <name>L-glutamate</name>
        <dbReference type="ChEBI" id="CHEBI:29985"/>
    </ligand>
</feature>
<evidence type="ECO:0000259" key="29">
    <source>
        <dbReference type="SMART" id="SM00079"/>
    </source>
</evidence>
<dbReference type="CDD" id="cd06378">
    <property type="entry name" value="PBP1_iGluR_NMDA_NR2"/>
    <property type="match status" value="1"/>
</dbReference>
<dbReference type="Gene3D" id="3.40.50.2300">
    <property type="match status" value="2"/>
</dbReference>
<dbReference type="SMART" id="SM00062">
    <property type="entry name" value="PBPb"/>
    <property type="match status" value="1"/>
</dbReference>
<evidence type="ECO:0000256" key="6">
    <source>
        <dbReference type="ARBA" id="ARBA00022833"/>
    </source>
</evidence>
<keyword evidence="17 26" id="KW-1071">Ligand-gated ion channel</keyword>
<evidence type="ECO:0000256" key="22">
    <source>
        <dbReference type="ARBA" id="ARBA00036634"/>
    </source>
</evidence>
<keyword evidence="32" id="KW-1185">Reference proteome</keyword>
<feature type="binding site" evidence="23">
    <location>
        <position position="588"/>
    </location>
    <ligand>
        <name>L-glutamate</name>
        <dbReference type="ChEBI" id="CHEBI:29985"/>
    </ligand>
</feature>
<reference evidence="31" key="3">
    <citation type="submission" date="2025-09" db="UniProtKB">
        <authorList>
            <consortium name="Ensembl"/>
        </authorList>
    </citation>
    <scope>IDENTIFICATION</scope>
</reference>
<keyword evidence="10 26" id="KW-0770">Synapse</keyword>
<keyword evidence="8" id="KW-0460">Magnesium</keyword>
<keyword evidence="18 26" id="KW-0407">Ion channel</keyword>
<dbReference type="InterPro" id="IPR001320">
    <property type="entry name" value="Iontro_rcpt_C"/>
</dbReference>
<dbReference type="FunFam" id="3.40.50.2300:FF:000020">
    <property type="entry name" value="Glutamate receptor ionotropic, NMDA 2B, putative"/>
    <property type="match status" value="1"/>
</dbReference>
<dbReference type="CDD" id="cd13718">
    <property type="entry name" value="PBP2_iGluR_NMDA_Nr2"/>
    <property type="match status" value="1"/>
</dbReference>
<evidence type="ECO:0000256" key="12">
    <source>
        <dbReference type="ARBA" id="ARBA00023136"/>
    </source>
</evidence>
<evidence type="ECO:0000256" key="21">
    <source>
        <dbReference type="ARBA" id="ARBA00036239"/>
    </source>
</evidence>
<feature type="chain" id="PRO_5027139528" description="Glutamate receptor" evidence="26">
    <location>
        <begin position="31"/>
        <end position="1475"/>
    </location>
</feature>
<evidence type="ECO:0000259" key="28">
    <source>
        <dbReference type="SMART" id="SM00062"/>
    </source>
</evidence>
<feature type="domain" description="Ionotropic glutamate receptor C-terminal" evidence="29">
    <location>
        <begin position="510"/>
        <end position="868"/>
    </location>
</feature>
<dbReference type="InterPro" id="IPR019594">
    <property type="entry name" value="Glu/Gly-bd"/>
</dbReference>
<keyword evidence="12 26" id="KW-0472">Membrane</keyword>
<evidence type="ECO:0000256" key="25">
    <source>
        <dbReference type="PIRSR" id="PIRSR601508-3"/>
    </source>
</evidence>
<evidence type="ECO:0000256" key="5">
    <source>
        <dbReference type="ARBA" id="ARBA00022729"/>
    </source>
</evidence>
<evidence type="ECO:0000313" key="32">
    <source>
        <dbReference type="Proteomes" id="UP000472277"/>
    </source>
</evidence>
<evidence type="ECO:0000256" key="19">
    <source>
        <dbReference type="ARBA" id="ARBA00034104"/>
    </source>
</evidence>
<dbReference type="SUPFAM" id="SSF53850">
    <property type="entry name" value="Periplasmic binding protein-like II"/>
    <property type="match status" value="1"/>
</dbReference>
<gene>
    <name evidence="31" type="primary">GRIN2C</name>
    <name evidence="31" type="synonym">LOC115202479</name>
</gene>